<dbReference type="Gene3D" id="3.30.1330.40">
    <property type="entry name" value="RutC-like"/>
    <property type="match status" value="1"/>
</dbReference>
<dbReference type="Proteomes" id="UP000292445">
    <property type="component" value="Unassembled WGS sequence"/>
</dbReference>
<evidence type="ECO:0000313" key="2">
    <source>
        <dbReference type="EMBL" id="RZS84442.1"/>
    </source>
</evidence>
<keyword evidence="3" id="KW-1185">Reference proteome</keyword>
<dbReference type="RefSeq" id="WP_130355808.1">
    <property type="nucleotide sequence ID" value="NZ_SGXC01000001.1"/>
</dbReference>
<comment type="caution">
    <text evidence="2">The sequence shown here is derived from an EMBL/GenBank/DDBJ whole genome shotgun (WGS) entry which is preliminary data.</text>
</comment>
<reference evidence="2 3" key="1">
    <citation type="submission" date="2019-02" db="EMBL/GenBank/DDBJ databases">
        <title>Genomic Encyclopedia of Type Strains, Phase IV (KMG-IV): sequencing the most valuable type-strain genomes for metagenomic binning, comparative biology and taxonomic classification.</title>
        <authorList>
            <person name="Goeker M."/>
        </authorList>
    </citation>
    <scope>NUCLEOTIDE SEQUENCE [LARGE SCALE GENOMIC DNA]</scope>
    <source>
        <strain evidence="2 3">K24</strain>
    </source>
</reference>
<dbReference type="SUPFAM" id="SSF55298">
    <property type="entry name" value="YjgF-like"/>
    <property type="match status" value="1"/>
</dbReference>
<dbReference type="EMBL" id="SGXC01000001">
    <property type="protein sequence ID" value="RZS84442.1"/>
    <property type="molecule type" value="Genomic_DNA"/>
</dbReference>
<dbReference type="InterPro" id="IPR013813">
    <property type="entry name" value="Endoribo_LPSP/chorism_mut-like"/>
</dbReference>
<evidence type="ECO:0000259" key="1">
    <source>
        <dbReference type="Pfam" id="PF14588"/>
    </source>
</evidence>
<feature type="domain" description="Endoribonuclease L-PSP/chorismate mutase-like" evidence="1">
    <location>
        <begin position="6"/>
        <end position="150"/>
    </location>
</feature>
<organism evidence="2 3">
    <name type="scientific">Pigmentiphaga kullae</name>
    <dbReference type="NCBI Taxonomy" id="151784"/>
    <lineage>
        <taxon>Bacteria</taxon>
        <taxon>Pseudomonadati</taxon>
        <taxon>Pseudomonadota</taxon>
        <taxon>Betaproteobacteria</taxon>
        <taxon>Burkholderiales</taxon>
        <taxon>Alcaligenaceae</taxon>
        <taxon>Pigmentiphaga</taxon>
    </lineage>
</organism>
<name>A0A4Q7NI35_9BURK</name>
<dbReference type="InterPro" id="IPR035959">
    <property type="entry name" value="RutC-like_sf"/>
</dbReference>
<protein>
    <submittedName>
        <fullName evidence="2">Enamine deaminase RidA (YjgF/YER057c/UK114 family)</fullName>
    </submittedName>
</protein>
<dbReference type="AlphaFoldDB" id="A0A4Q7NI35"/>
<evidence type="ECO:0000313" key="3">
    <source>
        <dbReference type="Proteomes" id="UP000292445"/>
    </source>
</evidence>
<dbReference type="CDD" id="cd02199">
    <property type="entry name" value="YjgF_YER057c_UK114_like_1"/>
    <property type="match status" value="1"/>
</dbReference>
<dbReference type="OrthoDB" id="8587942at2"/>
<dbReference type="PANTHER" id="PTHR43760:SF1">
    <property type="entry name" value="ENDORIBONUCLEASE L-PSP_CHORISMATE MUTASE-LIKE DOMAIN-CONTAINING PROTEIN"/>
    <property type="match status" value="1"/>
</dbReference>
<dbReference type="Pfam" id="PF14588">
    <property type="entry name" value="YjgF_endoribonc"/>
    <property type="match status" value="1"/>
</dbReference>
<dbReference type="PANTHER" id="PTHR43760">
    <property type="entry name" value="ENDORIBONUCLEASE-RELATED"/>
    <property type="match status" value="1"/>
</dbReference>
<accession>A0A4Q7NI35</accession>
<proteinExistence type="predicted"/>
<gene>
    <name evidence="2" type="ORF">EV675_0459</name>
</gene>
<sequence>MPNADERLRALGLALPPPTPTLFSYAPAIRHRDTVHVAGQIPKTGADTLLAQGVVGESVGAGMGREAVRLCVLHALAWVRHLAGGSLAGVDRVLRVNYFFQVGRARGRWSELADEGSELLVALFGDSGRHPRSVIGVSELPRNAPVLVDLDIALREGTPGA</sequence>